<dbReference type="AlphaFoldDB" id="A0A9W8Y7K9"/>
<protein>
    <recommendedName>
        <fullName evidence="7">Xylanolytic transcriptional activator regulatory domain-containing protein</fullName>
    </recommendedName>
</protein>
<dbReference type="Proteomes" id="UP001140560">
    <property type="component" value="Unassembled WGS sequence"/>
</dbReference>
<dbReference type="PANTHER" id="PTHR31944">
    <property type="entry name" value="HEME-RESPONSIVE ZINC FINGER TRANSCRIPTION FACTOR HAP1"/>
    <property type="match status" value="1"/>
</dbReference>
<accession>A0A9W8Y7K9</accession>
<sequence>MEPHLRGSSSSVIANIDRAKLLARAIKSQRSPSWPTPPTRDIPPKQVCEKLVSCYLRTIETVYRVLHVPSFQRDFEELWVAGHEPSMAFIVLLKLVLAIGATIHDENFSMRTEAIRWVYEAQTWLSSPTFKSRLGIQYLQMSILLLIARELVDVGSEMVWISVGSVYRAAVYIGLHKDPAHLPQMTVFEAEMRRRIWNTILEVSLQTSLESGGPTFISLEDFDTEPPGNFNDDQLTTGKPAAQSNSVHTQSSISIALRDTLPARLTVVKCLNDRSPNGTYEETLRIDTALRGAYKTLRRTLQTYTAIEGLPPPTFALQAIDFIMQRYISSLHVPFFGPSLYDPVYAFSRKAILDSSLKIWNATKSDFGIPDEGDFARLCRCGAGFFRAFAFHASTFLGVEIRTQIQDDGDLNSIHLYSNLFSILEDAASWYLQSMEAGETGVKGYILLKLIAAQVDATKQHVQQSELPRLLVKAAESAVEKCIPILETMASQGRANGSEGSSECFDLQVSSDFVEDWDMVMSDIFSFGDQGTYNTF</sequence>
<keyword evidence="2" id="KW-0862">Zinc</keyword>
<evidence type="ECO:0000256" key="3">
    <source>
        <dbReference type="ARBA" id="ARBA00023015"/>
    </source>
</evidence>
<dbReference type="InterPro" id="IPR007219">
    <property type="entry name" value="XnlR_reg_dom"/>
</dbReference>
<proteinExistence type="predicted"/>
<keyword evidence="6" id="KW-0539">Nucleus</keyword>
<dbReference type="SMART" id="SM00906">
    <property type="entry name" value="Fungal_trans"/>
    <property type="match status" value="1"/>
</dbReference>
<evidence type="ECO:0000256" key="6">
    <source>
        <dbReference type="ARBA" id="ARBA00023242"/>
    </source>
</evidence>
<comment type="caution">
    <text evidence="8">The sequence shown here is derived from an EMBL/GenBank/DDBJ whole genome shotgun (WGS) entry which is preliminary data.</text>
</comment>
<dbReference type="GO" id="GO:0008270">
    <property type="term" value="F:zinc ion binding"/>
    <property type="evidence" value="ECO:0007669"/>
    <property type="project" value="InterPro"/>
</dbReference>
<dbReference type="CDD" id="cd12148">
    <property type="entry name" value="fungal_TF_MHR"/>
    <property type="match status" value="1"/>
</dbReference>
<dbReference type="GO" id="GO:0005634">
    <property type="term" value="C:nucleus"/>
    <property type="evidence" value="ECO:0007669"/>
    <property type="project" value="TreeGrafter"/>
</dbReference>
<evidence type="ECO:0000256" key="1">
    <source>
        <dbReference type="ARBA" id="ARBA00022723"/>
    </source>
</evidence>
<keyword evidence="4" id="KW-0238">DNA-binding</keyword>
<gene>
    <name evidence="8" type="ORF">N0V83_006449</name>
</gene>
<keyword evidence="3" id="KW-0805">Transcription regulation</keyword>
<dbReference type="InterPro" id="IPR051430">
    <property type="entry name" value="Fungal_TF_Env_Response"/>
</dbReference>
<evidence type="ECO:0000313" key="9">
    <source>
        <dbReference type="Proteomes" id="UP001140560"/>
    </source>
</evidence>
<evidence type="ECO:0000259" key="7">
    <source>
        <dbReference type="SMART" id="SM00906"/>
    </source>
</evidence>
<keyword evidence="9" id="KW-1185">Reference proteome</keyword>
<feature type="domain" description="Xylanolytic transcriptional activator regulatory" evidence="7">
    <location>
        <begin position="159"/>
        <end position="233"/>
    </location>
</feature>
<dbReference type="EMBL" id="JAPEUY010000011">
    <property type="protein sequence ID" value="KAJ4368094.1"/>
    <property type="molecule type" value="Genomic_DNA"/>
</dbReference>
<dbReference type="Pfam" id="PF04082">
    <property type="entry name" value="Fungal_trans"/>
    <property type="match status" value="1"/>
</dbReference>
<dbReference type="GO" id="GO:0001228">
    <property type="term" value="F:DNA-binding transcription activator activity, RNA polymerase II-specific"/>
    <property type="evidence" value="ECO:0007669"/>
    <property type="project" value="TreeGrafter"/>
</dbReference>
<organism evidence="8 9">
    <name type="scientific">Neocucurbitaria cava</name>
    <dbReference type="NCBI Taxonomy" id="798079"/>
    <lineage>
        <taxon>Eukaryota</taxon>
        <taxon>Fungi</taxon>
        <taxon>Dikarya</taxon>
        <taxon>Ascomycota</taxon>
        <taxon>Pezizomycotina</taxon>
        <taxon>Dothideomycetes</taxon>
        <taxon>Pleosporomycetidae</taxon>
        <taxon>Pleosporales</taxon>
        <taxon>Pleosporineae</taxon>
        <taxon>Cucurbitariaceae</taxon>
        <taxon>Neocucurbitaria</taxon>
    </lineage>
</organism>
<keyword evidence="1" id="KW-0479">Metal-binding</keyword>
<dbReference type="OrthoDB" id="4337792at2759"/>
<dbReference type="GO" id="GO:0000978">
    <property type="term" value="F:RNA polymerase II cis-regulatory region sequence-specific DNA binding"/>
    <property type="evidence" value="ECO:0007669"/>
    <property type="project" value="TreeGrafter"/>
</dbReference>
<name>A0A9W8Y7K9_9PLEO</name>
<evidence type="ECO:0000256" key="4">
    <source>
        <dbReference type="ARBA" id="ARBA00023125"/>
    </source>
</evidence>
<dbReference type="PANTHER" id="PTHR31944:SF131">
    <property type="entry name" value="HEME-RESPONSIVE ZINC FINGER TRANSCRIPTION FACTOR HAP1"/>
    <property type="match status" value="1"/>
</dbReference>
<evidence type="ECO:0000256" key="2">
    <source>
        <dbReference type="ARBA" id="ARBA00022833"/>
    </source>
</evidence>
<evidence type="ECO:0000313" key="8">
    <source>
        <dbReference type="EMBL" id="KAJ4368094.1"/>
    </source>
</evidence>
<keyword evidence="5" id="KW-0804">Transcription</keyword>
<evidence type="ECO:0000256" key="5">
    <source>
        <dbReference type="ARBA" id="ARBA00023163"/>
    </source>
</evidence>
<dbReference type="GO" id="GO:0006351">
    <property type="term" value="P:DNA-templated transcription"/>
    <property type="evidence" value="ECO:0007669"/>
    <property type="project" value="InterPro"/>
</dbReference>
<reference evidence="8" key="1">
    <citation type="submission" date="2022-10" db="EMBL/GenBank/DDBJ databases">
        <title>Tapping the CABI collections for fungal endophytes: first genome assemblies for Collariella, Neodidymelliopsis, Ascochyta clinopodiicola, Didymella pomorum, Didymosphaeria variabile, Neocosmospora piperis and Neocucurbitaria cava.</title>
        <authorList>
            <person name="Hill R."/>
        </authorList>
    </citation>
    <scope>NUCLEOTIDE SEQUENCE</scope>
    <source>
        <strain evidence="8">IMI 356814</strain>
    </source>
</reference>